<proteinExistence type="inferred from homology"/>
<protein>
    <submittedName>
        <fullName evidence="5">Putative agmatinase</fullName>
    </submittedName>
</protein>
<dbReference type="InterPro" id="IPR006035">
    <property type="entry name" value="Ureohydrolase"/>
</dbReference>
<dbReference type="PIRSF" id="PIRSF036979">
    <property type="entry name" value="Arginase"/>
    <property type="match status" value="1"/>
</dbReference>
<feature type="binding site" evidence="3">
    <location>
        <position position="249"/>
    </location>
    <ligand>
        <name>Mn(2+)</name>
        <dbReference type="ChEBI" id="CHEBI:29035"/>
        <label>1</label>
    </ligand>
</feature>
<dbReference type="EMBL" id="VOAH01000023">
    <property type="protein sequence ID" value="TVP39013.1"/>
    <property type="molecule type" value="Genomic_DNA"/>
</dbReference>
<evidence type="ECO:0000256" key="3">
    <source>
        <dbReference type="PIRSR" id="PIRSR036979-1"/>
    </source>
</evidence>
<dbReference type="InterPro" id="IPR023696">
    <property type="entry name" value="Ureohydrolase_dom_sf"/>
</dbReference>
<feature type="binding site" evidence="3">
    <location>
        <position position="165"/>
    </location>
    <ligand>
        <name>Mn(2+)</name>
        <dbReference type="ChEBI" id="CHEBI:29035"/>
        <label>1</label>
    </ligand>
</feature>
<organism evidence="5 6">
    <name type="scientific">Candidatus Nitrosocosmicus arcticus</name>
    <dbReference type="NCBI Taxonomy" id="2035267"/>
    <lineage>
        <taxon>Archaea</taxon>
        <taxon>Nitrososphaerota</taxon>
        <taxon>Nitrososphaeria</taxon>
        <taxon>Nitrososphaerales</taxon>
        <taxon>Nitrososphaeraceae</taxon>
        <taxon>Candidatus Nitrosocosmicus</taxon>
    </lineage>
</organism>
<dbReference type="Proteomes" id="UP000315289">
    <property type="component" value="Unassembled WGS sequence"/>
</dbReference>
<dbReference type="OrthoDB" id="7186at2157"/>
<comment type="similarity">
    <text evidence="4">Belongs to the arginase family.</text>
</comment>
<keyword evidence="3" id="KW-0464">Manganese</keyword>
<dbReference type="AlphaFoldDB" id="A0A557SQY8"/>
<evidence type="ECO:0000313" key="5">
    <source>
        <dbReference type="EMBL" id="TVP39013.1"/>
    </source>
</evidence>
<dbReference type="Pfam" id="PF00491">
    <property type="entry name" value="Arginase"/>
    <property type="match status" value="1"/>
</dbReference>
<dbReference type="GO" id="GO:0008783">
    <property type="term" value="F:agmatinase activity"/>
    <property type="evidence" value="ECO:0007669"/>
    <property type="project" value="TreeGrafter"/>
</dbReference>
<dbReference type="PROSITE" id="PS51409">
    <property type="entry name" value="ARGINASE_2"/>
    <property type="match status" value="1"/>
</dbReference>
<feature type="binding site" evidence="3">
    <location>
        <position position="161"/>
    </location>
    <ligand>
        <name>Mn(2+)</name>
        <dbReference type="ChEBI" id="CHEBI:29035"/>
        <label>1</label>
    </ligand>
</feature>
<dbReference type="PANTHER" id="PTHR11358">
    <property type="entry name" value="ARGINASE/AGMATINASE"/>
    <property type="match status" value="1"/>
</dbReference>
<evidence type="ECO:0000256" key="4">
    <source>
        <dbReference type="PROSITE-ProRule" id="PRU00742"/>
    </source>
</evidence>
<dbReference type="RefSeq" id="WP_144734884.1">
    <property type="nucleotide sequence ID" value="NZ_ML675596.1"/>
</dbReference>
<evidence type="ECO:0000313" key="6">
    <source>
        <dbReference type="Proteomes" id="UP000315289"/>
    </source>
</evidence>
<dbReference type="SUPFAM" id="SSF52768">
    <property type="entry name" value="Arginase/deacetylase"/>
    <property type="match status" value="1"/>
</dbReference>
<keyword evidence="6" id="KW-1185">Reference proteome</keyword>
<keyword evidence="2" id="KW-0378">Hydrolase</keyword>
<comment type="cofactor">
    <cofactor evidence="3">
        <name>Mn(2+)</name>
        <dbReference type="ChEBI" id="CHEBI:29035"/>
    </cofactor>
    <text evidence="3">Binds 2 manganese ions per subunit.</text>
</comment>
<evidence type="ECO:0000256" key="1">
    <source>
        <dbReference type="ARBA" id="ARBA00022723"/>
    </source>
</evidence>
<dbReference type="GO" id="GO:0046872">
    <property type="term" value="F:metal ion binding"/>
    <property type="evidence" value="ECO:0007669"/>
    <property type="project" value="UniProtKB-KW"/>
</dbReference>
<dbReference type="PANTHER" id="PTHR11358:SF26">
    <property type="entry name" value="GUANIDINO ACID HYDROLASE, MITOCHONDRIAL"/>
    <property type="match status" value="1"/>
</dbReference>
<gene>
    <name evidence="5" type="ORF">NARC_230002</name>
</gene>
<name>A0A557SQY8_9ARCH</name>
<dbReference type="Gene3D" id="3.40.800.10">
    <property type="entry name" value="Ureohydrolase domain"/>
    <property type="match status" value="1"/>
</dbReference>
<accession>A0A557SQY8</accession>
<comment type="caution">
    <text evidence="5">The sequence shown here is derived from an EMBL/GenBank/DDBJ whole genome shotgun (WGS) entry which is preliminary data.</text>
</comment>
<feature type="binding site" evidence="3">
    <location>
        <position position="251"/>
    </location>
    <ligand>
        <name>Mn(2+)</name>
        <dbReference type="ChEBI" id="CHEBI:29035"/>
        <label>1</label>
    </ligand>
</feature>
<feature type="binding site" evidence="3">
    <location>
        <position position="163"/>
    </location>
    <ligand>
        <name>Mn(2+)</name>
        <dbReference type="ChEBI" id="CHEBI:29035"/>
        <label>1</label>
    </ligand>
</feature>
<evidence type="ECO:0000256" key="2">
    <source>
        <dbReference type="ARBA" id="ARBA00022801"/>
    </source>
</evidence>
<dbReference type="GO" id="GO:0033389">
    <property type="term" value="P:putrescine biosynthetic process from arginine, via agmatine"/>
    <property type="evidence" value="ECO:0007669"/>
    <property type="project" value="TreeGrafter"/>
</dbReference>
<reference evidence="5 6" key="1">
    <citation type="journal article" date="2019" name="Front. Microbiol.">
        <title>Ammonia Oxidation by the Arctic Terrestrial Thaumarchaeote Candidatus Nitrosocosmicus arcticus Is Stimulated by Increasing Temperatures.</title>
        <authorList>
            <person name="Alves R.J.E."/>
            <person name="Kerou M."/>
            <person name="Zappe A."/>
            <person name="Bittner R."/>
            <person name="Abby S.S."/>
            <person name="Schmidt H.A."/>
            <person name="Pfeifer K."/>
            <person name="Schleper C."/>
        </authorList>
    </citation>
    <scope>NUCLEOTIDE SEQUENCE [LARGE SCALE GENOMIC DNA]</scope>
    <source>
        <strain evidence="5 6">Kfb</strain>
    </source>
</reference>
<sequence length="324" mass="36952">MDKLSYLESFFIPPERTIAECTFCDIPFPITFDGSKVCIIGIPIDITTTFGKTASFGPEAIRTASAKQIETLVYETDTEIYEKALIYDMGDLDLVKPKEGIMSDIKEVNQFWMNFDSKLSSALRIITDSEKIPVILGGEHTITYSVYKELSKSHPLLIHFDAHRDMKSIYQGMQMCHTTPFYHLIREGYLRGSDLVQIGIRQGDRAENKFALDNGVNTFDAWDCNRSLGKILRWLKSHTYKRDIYISFDIDVYDISYLPCTGTPEPFGLDPFQILELINSISETARLVGLDFVETGLKNNDYREGTLATQTLLRILSRPYMSNH</sequence>
<feature type="binding site" evidence="3">
    <location>
        <position position="140"/>
    </location>
    <ligand>
        <name>Mn(2+)</name>
        <dbReference type="ChEBI" id="CHEBI:29035"/>
        <label>1</label>
    </ligand>
</feature>
<keyword evidence="1 3" id="KW-0479">Metal-binding</keyword>